<evidence type="ECO:0000313" key="7">
    <source>
        <dbReference type="EMBL" id="ANN76687.1"/>
    </source>
</evidence>
<dbReference type="InterPro" id="IPR006665">
    <property type="entry name" value="OmpA-like"/>
</dbReference>
<dbReference type="InterPro" id="IPR006664">
    <property type="entry name" value="OMP_bac"/>
</dbReference>
<dbReference type="PROSITE" id="PS51257">
    <property type="entry name" value="PROKAR_LIPOPROTEIN"/>
    <property type="match status" value="1"/>
</dbReference>
<dbReference type="InterPro" id="IPR036737">
    <property type="entry name" value="OmpA-like_sf"/>
</dbReference>
<keyword evidence="7" id="KW-0449">Lipoprotein</keyword>
<dbReference type="AlphaFoldDB" id="A0A193G9M4"/>
<dbReference type="PANTHER" id="PTHR30329">
    <property type="entry name" value="STATOR ELEMENT OF FLAGELLAR MOTOR COMPLEX"/>
    <property type="match status" value="1"/>
</dbReference>
<evidence type="ECO:0000256" key="4">
    <source>
        <dbReference type="PROSITE-ProRule" id="PRU00473"/>
    </source>
</evidence>
<dbReference type="EMBL" id="CP016172">
    <property type="protein sequence ID" value="ANN76687.1"/>
    <property type="molecule type" value="Genomic_DNA"/>
</dbReference>
<evidence type="ECO:0000313" key="8">
    <source>
        <dbReference type="Proteomes" id="UP000091926"/>
    </source>
</evidence>
<dbReference type="KEGG" id="bfz:BAU07_05745"/>
<evidence type="ECO:0000256" key="5">
    <source>
        <dbReference type="SAM" id="SignalP"/>
    </source>
</evidence>
<reference evidence="7 8" key="1">
    <citation type="submission" date="2016-06" db="EMBL/GenBank/DDBJ databases">
        <title>Complete genome sequences of Bordetella bronchialis and Bordetella flabilis.</title>
        <authorList>
            <person name="LiPuma J.J."/>
            <person name="Spilker T."/>
        </authorList>
    </citation>
    <scope>NUCLEOTIDE SEQUENCE [LARGE SCALE GENOMIC DNA]</scope>
    <source>
        <strain evidence="7 8">AU10664</strain>
    </source>
</reference>
<keyword evidence="8" id="KW-1185">Reference proteome</keyword>
<evidence type="ECO:0000256" key="3">
    <source>
        <dbReference type="ARBA" id="ARBA00023237"/>
    </source>
</evidence>
<dbReference type="Gene3D" id="3.30.1330.60">
    <property type="entry name" value="OmpA-like domain"/>
    <property type="match status" value="1"/>
</dbReference>
<comment type="subcellular location">
    <subcellularLocation>
        <location evidence="1">Cell outer membrane</location>
    </subcellularLocation>
</comment>
<organism evidence="7 8">
    <name type="scientific">Bordetella flabilis</name>
    <dbReference type="NCBI Taxonomy" id="463014"/>
    <lineage>
        <taxon>Bacteria</taxon>
        <taxon>Pseudomonadati</taxon>
        <taxon>Pseudomonadota</taxon>
        <taxon>Betaproteobacteria</taxon>
        <taxon>Burkholderiales</taxon>
        <taxon>Alcaligenaceae</taxon>
        <taxon>Bordetella</taxon>
    </lineage>
</organism>
<feature type="chain" id="PRO_5008258716" evidence="5">
    <location>
        <begin position="23"/>
        <end position="165"/>
    </location>
</feature>
<keyword evidence="3" id="KW-0998">Cell outer membrane</keyword>
<dbReference type="PROSITE" id="PS51123">
    <property type="entry name" value="OMPA_2"/>
    <property type="match status" value="1"/>
</dbReference>
<sequence length="165" mass="17445">MKSRIAKSLTIAALATTLAACSSVPLDDKAGQGTGTSQGTAGTGGQILDPFNPNSILAQQKSVYFDFDSYAVADQYKSLVNTHAGYLASHASQKVRLEGNTDPRGSSEYNLALGTRRGNAVADLMKLSGVSPSQIEVTSFGKEHATGTDEAGWAQDRRVDISYQR</sequence>
<dbReference type="STRING" id="463014.BAU07_05745"/>
<dbReference type="PRINTS" id="PR01021">
    <property type="entry name" value="OMPADOMAIN"/>
</dbReference>
<name>A0A193G9M4_9BORD</name>
<gene>
    <name evidence="7" type="ORF">BAU07_05745</name>
</gene>
<keyword evidence="2 4" id="KW-0472">Membrane</keyword>
<dbReference type="GO" id="GO:0009279">
    <property type="term" value="C:cell outer membrane"/>
    <property type="evidence" value="ECO:0007669"/>
    <property type="project" value="UniProtKB-SubCell"/>
</dbReference>
<feature type="signal peptide" evidence="5">
    <location>
        <begin position="1"/>
        <end position="22"/>
    </location>
</feature>
<protein>
    <submittedName>
        <fullName evidence="7">Peptidoglycan-associated lipoprotein</fullName>
    </submittedName>
</protein>
<dbReference type="Proteomes" id="UP000091926">
    <property type="component" value="Chromosome"/>
</dbReference>
<dbReference type="Pfam" id="PF00691">
    <property type="entry name" value="OmpA"/>
    <property type="match status" value="1"/>
</dbReference>
<dbReference type="CDD" id="cd07185">
    <property type="entry name" value="OmpA_C-like"/>
    <property type="match status" value="1"/>
</dbReference>
<dbReference type="SUPFAM" id="SSF103088">
    <property type="entry name" value="OmpA-like"/>
    <property type="match status" value="1"/>
</dbReference>
<proteinExistence type="predicted"/>
<dbReference type="RefSeq" id="WP_066654907.1">
    <property type="nucleotide sequence ID" value="NZ_CBCSCL010000016.1"/>
</dbReference>
<evidence type="ECO:0000259" key="6">
    <source>
        <dbReference type="PROSITE" id="PS51123"/>
    </source>
</evidence>
<dbReference type="PANTHER" id="PTHR30329:SF21">
    <property type="entry name" value="LIPOPROTEIN YIAD-RELATED"/>
    <property type="match status" value="1"/>
</dbReference>
<feature type="domain" description="OmpA-like" evidence="6">
    <location>
        <begin position="52"/>
        <end position="165"/>
    </location>
</feature>
<accession>A0A193G9M4</accession>
<keyword evidence="5" id="KW-0732">Signal</keyword>
<evidence type="ECO:0000256" key="1">
    <source>
        <dbReference type="ARBA" id="ARBA00004442"/>
    </source>
</evidence>
<dbReference type="InterPro" id="IPR050330">
    <property type="entry name" value="Bact_OuterMem_StrucFunc"/>
</dbReference>
<evidence type="ECO:0000256" key="2">
    <source>
        <dbReference type="ARBA" id="ARBA00023136"/>
    </source>
</evidence>
<dbReference type="OrthoDB" id="9809164at2"/>